<feature type="chain" id="PRO_5046970537" description="Lipoprotein" evidence="1">
    <location>
        <begin position="19"/>
        <end position="170"/>
    </location>
</feature>
<comment type="caution">
    <text evidence="2">The sequence shown here is derived from an EMBL/GenBank/DDBJ whole genome shotgun (WGS) entry which is preliminary data.</text>
</comment>
<evidence type="ECO:0000256" key="1">
    <source>
        <dbReference type="SAM" id="SignalP"/>
    </source>
</evidence>
<protein>
    <recommendedName>
        <fullName evidence="4">Lipoprotein</fullName>
    </recommendedName>
</protein>
<keyword evidence="3" id="KW-1185">Reference proteome</keyword>
<organism evidence="2 3">
    <name type="scientific">Deinococcus piscis</name>
    <dbReference type="NCBI Taxonomy" id="394230"/>
    <lineage>
        <taxon>Bacteria</taxon>
        <taxon>Thermotogati</taxon>
        <taxon>Deinococcota</taxon>
        <taxon>Deinococci</taxon>
        <taxon>Deinococcales</taxon>
        <taxon>Deinococcaceae</taxon>
        <taxon>Deinococcus</taxon>
    </lineage>
</organism>
<dbReference type="PROSITE" id="PS51257">
    <property type="entry name" value="PROKAR_LIPOPROTEIN"/>
    <property type="match status" value="1"/>
</dbReference>
<feature type="signal peptide" evidence="1">
    <location>
        <begin position="1"/>
        <end position="18"/>
    </location>
</feature>
<name>A0ABQ3K9R1_9DEIO</name>
<dbReference type="RefSeq" id="WP_189643732.1">
    <property type="nucleotide sequence ID" value="NZ_BNAL01000031.1"/>
</dbReference>
<keyword evidence="1" id="KW-0732">Signal</keyword>
<dbReference type="EMBL" id="BNAL01000031">
    <property type="protein sequence ID" value="GHG08454.1"/>
    <property type="molecule type" value="Genomic_DNA"/>
</dbReference>
<accession>A0ABQ3K9R1</accession>
<evidence type="ECO:0000313" key="2">
    <source>
        <dbReference type="EMBL" id="GHG08454.1"/>
    </source>
</evidence>
<evidence type="ECO:0008006" key="4">
    <source>
        <dbReference type="Google" id="ProtNLM"/>
    </source>
</evidence>
<dbReference type="Proteomes" id="UP000632154">
    <property type="component" value="Unassembled WGS sequence"/>
</dbReference>
<sequence length="170" mass="17465">MIKTLSRLLPLLAVPTLAGCGTVPLPAVGLPDVSLTTPVPLTASGLRIFQNGTLFPAPVSRQLKNFQLTGTAALNKPVGEPTVFDVLLTRDLPVGCMAYADYSACASGGQSIGTVSFAAGAAQAPLLLRGDLLNTLAYEGTGHIGLQLREGSLSAGATLKLSNLQAKAYF</sequence>
<proteinExistence type="predicted"/>
<reference evidence="3" key="1">
    <citation type="journal article" date="2019" name="Int. J. Syst. Evol. Microbiol.">
        <title>The Global Catalogue of Microorganisms (GCM) 10K type strain sequencing project: providing services to taxonomists for standard genome sequencing and annotation.</title>
        <authorList>
            <consortium name="The Broad Institute Genomics Platform"/>
            <consortium name="The Broad Institute Genome Sequencing Center for Infectious Disease"/>
            <person name="Wu L."/>
            <person name="Ma J."/>
        </authorList>
    </citation>
    <scope>NUCLEOTIDE SEQUENCE [LARGE SCALE GENOMIC DNA]</scope>
    <source>
        <strain evidence="3">CGMCC 1.18439</strain>
    </source>
</reference>
<evidence type="ECO:0000313" key="3">
    <source>
        <dbReference type="Proteomes" id="UP000632154"/>
    </source>
</evidence>
<gene>
    <name evidence="2" type="ORF">GCM10017783_21330</name>
</gene>